<accession>A0A0N5B0H6</accession>
<sequence length="431" mass="50446">MPYMRRPPISYVVLNSLKGHLLTNIAHQGYRSVRYCDFKFSAFVSYSRRKTEQSAAIQKTEVSAIPNECLCKYKDGDYDFCYHLPASYSIYGKRFNCNYLPVLDSLGLLGLLKFRYVPDTGNEKEDYISMTKNPVFVTAFSSNHYAEGTRLLYEIRSLWPKQFIIVYDLGLASEQTEIIQKLCDVQYRVFNFSAYPNYFTLLSQFRWKPVIIAETLKEFGSIWYMDTSVVFKKDNLSHVYDLVRCRQNVQNSARSVIPSSELRDEREQRTEHESGWDINQWRENVKECQKSAYLLHGYTGHGIFWATDPVVYEYFPTNFVEIKKPKAKMYEAGFVFVAKTREVITNILRWYVACALEQQCMAGTYGLHCSSTDSKRFSVFAKCHRFDQSVVNLLSANAYYYDRHYYVSEIVDFFNIVRGSTYHDLKPLMKC</sequence>
<dbReference type="Proteomes" id="UP000046393">
    <property type="component" value="Unplaced"/>
</dbReference>
<name>A0A0N5B0H6_9BILA</name>
<reference evidence="2" key="1">
    <citation type="submission" date="2017-02" db="UniProtKB">
        <authorList>
            <consortium name="WormBaseParasite"/>
        </authorList>
    </citation>
    <scope>IDENTIFICATION</scope>
</reference>
<dbReference type="Pfam" id="PF07801">
    <property type="entry name" value="DUF1647"/>
    <property type="match status" value="1"/>
</dbReference>
<dbReference type="STRING" id="451379.A0A0N5B0H6"/>
<evidence type="ECO:0000313" key="1">
    <source>
        <dbReference type="Proteomes" id="UP000046393"/>
    </source>
</evidence>
<protein>
    <submittedName>
        <fullName evidence="2">Glycosyltransferase family 92 protein</fullName>
    </submittedName>
</protein>
<dbReference type="PANTHER" id="PTHR31389">
    <property type="entry name" value="LD39211P"/>
    <property type="match status" value="1"/>
</dbReference>
<dbReference type="AlphaFoldDB" id="A0A0N5B0H6"/>
<proteinExistence type="predicted"/>
<keyword evidence="1" id="KW-1185">Reference proteome</keyword>
<organism evidence="1 2">
    <name type="scientific">Syphacia muris</name>
    <dbReference type="NCBI Taxonomy" id="451379"/>
    <lineage>
        <taxon>Eukaryota</taxon>
        <taxon>Metazoa</taxon>
        <taxon>Ecdysozoa</taxon>
        <taxon>Nematoda</taxon>
        <taxon>Chromadorea</taxon>
        <taxon>Rhabditida</taxon>
        <taxon>Spirurina</taxon>
        <taxon>Oxyuridomorpha</taxon>
        <taxon>Oxyuroidea</taxon>
        <taxon>Oxyuridae</taxon>
        <taxon>Syphacia</taxon>
    </lineage>
</organism>
<dbReference type="PANTHER" id="PTHR31389:SF4">
    <property type="entry name" value="LD39211P"/>
    <property type="match status" value="1"/>
</dbReference>
<evidence type="ECO:0000313" key="2">
    <source>
        <dbReference type="WBParaSite" id="SMUV_0001077801-mRNA-1"/>
    </source>
</evidence>
<dbReference type="InterPro" id="IPR012444">
    <property type="entry name" value="DUF1647"/>
</dbReference>
<dbReference type="WBParaSite" id="SMUV_0001077801-mRNA-1">
    <property type="protein sequence ID" value="SMUV_0001077801-mRNA-1"/>
    <property type="gene ID" value="SMUV_0001077801"/>
</dbReference>